<comment type="caution">
    <text evidence="2">The sequence shown here is derived from an EMBL/GenBank/DDBJ whole genome shotgun (WGS) entry which is preliminary data.</text>
</comment>
<reference evidence="2 3" key="1">
    <citation type="submission" date="2016-04" db="EMBL/GenBank/DDBJ databases">
        <title>Evolutionary innovation and constraint leading to complex multicellularity in the Ascomycota.</title>
        <authorList>
            <person name="Cisse O."/>
            <person name="Nguyen A."/>
            <person name="Hewitt D.A."/>
            <person name="Jedd G."/>
            <person name="Stajich J.E."/>
        </authorList>
    </citation>
    <scope>NUCLEOTIDE SEQUENCE [LARGE SCALE GENOMIC DNA]</scope>
    <source>
        <strain evidence="2 3">DAH-3</strain>
    </source>
</reference>
<protein>
    <submittedName>
        <fullName evidence="2">Uncharacterized protein</fullName>
    </submittedName>
</protein>
<keyword evidence="3" id="KW-1185">Reference proteome</keyword>
<organism evidence="2 3">
    <name type="scientific">Neolecta irregularis (strain DAH-3)</name>
    <dbReference type="NCBI Taxonomy" id="1198029"/>
    <lineage>
        <taxon>Eukaryota</taxon>
        <taxon>Fungi</taxon>
        <taxon>Dikarya</taxon>
        <taxon>Ascomycota</taxon>
        <taxon>Taphrinomycotina</taxon>
        <taxon>Neolectales</taxon>
        <taxon>Neolectaceae</taxon>
        <taxon>Neolecta</taxon>
    </lineage>
</organism>
<feature type="compositionally biased region" description="Basic and acidic residues" evidence="1">
    <location>
        <begin position="108"/>
        <end position="122"/>
    </location>
</feature>
<evidence type="ECO:0000313" key="3">
    <source>
        <dbReference type="Proteomes" id="UP000186594"/>
    </source>
</evidence>
<evidence type="ECO:0000313" key="2">
    <source>
        <dbReference type="EMBL" id="OLL26276.1"/>
    </source>
</evidence>
<feature type="compositionally biased region" description="Basic and acidic residues" evidence="1">
    <location>
        <begin position="134"/>
        <end position="149"/>
    </location>
</feature>
<accession>A0A1U7LUC3</accession>
<sequence>MYGESGEAIMIGRVQPFVIGVCPLLNDLPAGQPMAKGPRLSWYGSAPGADDGQAPSRTFAGEEVCGPAEANPLALVFPDDVLDCIVFVVGEFSEVDGGGWRSVEWDGEEQRGEQSEEARAGEEDADDAGGRAGPGEKERAAEEQHDAQRDGAQQQRPRGRNHQKAQQQPARPLRV</sequence>
<gene>
    <name evidence="2" type="ORF">NEOLI_003696</name>
</gene>
<dbReference type="AlphaFoldDB" id="A0A1U7LUC3"/>
<feature type="region of interest" description="Disordered" evidence="1">
    <location>
        <begin position="97"/>
        <end position="175"/>
    </location>
</feature>
<dbReference type="Proteomes" id="UP000186594">
    <property type="component" value="Unassembled WGS sequence"/>
</dbReference>
<name>A0A1U7LUC3_NEOID</name>
<evidence type="ECO:0000256" key="1">
    <source>
        <dbReference type="SAM" id="MobiDB-lite"/>
    </source>
</evidence>
<proteinExistence type="predicted"/>
<dbReference type="EMBL" id="LXFE01000210">
    <property type="protein sequence ID" value="OLL26276.1"/>
    <property type="molecule type" value="Genomic_DNA"/>
</dbReference>